<dbReference type="SUPFAM" id="SSF53474">
    <property type="entry name" value="alpha/beta-Hydrolases"/>
    <property type="match status" value="1"/>
</dbReference>
<proteinExistence type="inferred from homology"/>
<dbReference type="STRING" id="416943.SAMN05445871_5976"/>
<dbReference type="InterPro" id="IPR029058">
    <property type="entry name" value="AB_hydrolase_fold"/>
</dbReference>
<evidence type="ECO:0000313" key="4">
    <source>
        <dbReference type="Proteomes" id="UP000199120"/>
    </source>
</evidence>
<evidence type="ECO:0000256" key="1">
    <source>
        <dbReference type="ARBA" id="ARBA00007169"/>
    </source>
</evidence>
<evidence type="ECO:0000259" key="2">
    <source>
        <dbReference type="Pfam" id="PF00975"/>
    </source>
</evidence>
<dbReference type="RefSeq" id="WP_110332516.1">
    <property type="nucleotide sequence ID" value="NZ_FNSR01000003.1"/>
</dbReference>
<dbReference type="GO" id="GO:0008610">
    <property type="term" value="P:lipid biosynthetic process"/>
    <property type="evidence" value="ECO:0007669"/>
    <property type="project" value="TreeGrafter"/>
</dbReference>
<dbReference type="PANTHER" id="PTHR11487:SF0">
    <property type="entry name" value="S-ACYL FATTY ACID SYNTHASE THIOESTERASE, MEDIUM CHAIN"/>
    <property type="match status" value="1"/>
</dbReference>
<dbReference type="PANTHER" id="PTHR11487">
    <property type="entry name" value="THIOESTERASE"/>
    <property type="match status" value="1"/>
</dbReference>
<dbReference type="EMBL" id="FOAJ01000001">
    <property type="protein sequence ID" value="SEK24135.1"/>
    <property type="molecule type" value="Genomic_DNA"/>
</dbReference>
<comment type="similarity">
    <text evidence="1">Belongs to the thioesterase family.</text>
</comment>
<dbReference type="Pfam" id="PF00975">
    <property type="entry name" value="Thioesterase"/>
    <property type="match status" value="1"/>
</dbReference>
<organism evidence="3 4">
    <name type="scientific">Paraburkholderia caballeronis</name>
    <dbReference type="NCBI Taxonomy" id="416943"/>
    <lineage>
        <taxon>Bacteria</taxon>
        <taxon>Pseudomonadati</taxon>
        <taxon>Pseudomonadota</taxon>
        <taxon>Betaproteobacteria</taxon>
        <taxon>Burkholderiales</taxon>
        <taxon>Burkholderiaceae</taxon>
        <taxon>Paraburkholderia</taxon>
    </lineage>
</organism>
<feature type="domain" description="Thioesterase" evidence="2">
    <location>
        <begin position="10"/>
        <end position="233"/>
    </location>
</feature>
<dbReference type="OrthoDB" id="8480037at2"/>
<dbReference type="AlphaFoldDB" id="A0A1H7FLB8"/>
<dbReference type="Proteomes" id="UP000199120">
    <property type="component" value="Unassembled WGS sequence"/>
</dbReference>
<dbReference type="InterPro" id="IPR012223">
    <property type="entry name" value="TEII"/>
</dbReference>
<sequence>MASESGHGVTVFCLPYAGGSAAIYRDWPARVPSWLKLVALHLPGRGIRHAVRPIHRWPPLLDLLIEDVQPYVGRPFAIFGHSMGALIGIELAHAIRERFGVSPVWVGASACKAPSRREQQLHWLTCGESHFIDEIRSLGGMPDELLGNREFMELVLPTLRADFHLCGSYEHDASRRPLDCPLLAIGGTEDREIAAHPPHLAAWSAESAGPFELKKIHAGHFFINTHRDEVIGLMVDSLARALSSRGPSGESLLKRSPA</sequence>
<accession>A0A1H7FLB8</accession>
<gene>
    <name evidence="3" type="ORF">SAMN05192542_101287</name>
</gene>
<dbReference type="Gene3D" id="3.40.50.1820">
    <property type="entry name" value="alpha/beta hydrolase"/>
    <property type="match status" value="1"/>
</dbReference>
<reference evidence="4" key="1">
    <citation type="submission" date="2016-10" db="EMBL/GenBank/DDBJ databases">
        <authorList>
            <person name="Varghese N."/>
            <person name="Submissions S."/>
        </authorList>
    </citation>
    <scope>NUCLEOTIDE SEQUENCE [LARGE SCALE GENOMIC DNA]</scope>
    <source>
        <strain evidence="4">LMG 26416</strain>
    </source>
</reference>
<evidence type="ECO:0000313" key="3">
    <source>
        <dbReference type="EMBL" id="SEK24135.1"/>
    </source>
</evidence>
<protein>
    <submittedName>
        <fullName evidence="3">Surfactin synthase thioesterase subunit</fullName>
    </submittedName>
</protein>
<name>A0A1H7FLB8_9BURK</name>
<dbReference type="InterPro" id="IPR001031">
    <property type="entry name" value="Thioesterase"/>
</dbReference>
<keyword evidence="4" id="KW-1185">Reference proteome</keyword>